<dbReference type="PANTHER" id="PTHR23502:SF2">
    <property type="entry name" value="TRANSPORTER, PUTATIVE (AFU_ORTHOLOGUE AFUA_2G08910)-RELATED"/>
    <property type="match status" value="1"/>
</dbReference>
<protein>
    <submittedName>
        <fullName evidence="8">MFS general substrate transporter</fullName>
    </submittedName>
</protein>
<feature type="transmembrane region" description="Helical" evidence="6">
    <location>
        <begin position="240"/>
        <end position="260"/>
    </location>
</feature>
<dbReference type="InterPro" id="IPR036259">
    <property type="entry name" value="MFS_trans_sf"/>
</dbReference>
<evidence type="ECO:0000256" key="4">
    <source>
        <dbReference type="ARBA" id="ARBA00023136"/>
    </source>
</evidence>
<name>A0A317XEL4_9EURO</name>
<gene>
    <name evidence="8" type="ORF">BO94DRAFT_581384</name>
</gene>
<keyword evidence="9" id="KW-1185">Reference proteome</keyword>
<dbReference type="InterPro" id="IPR011701">
    <property type="entry name" value="MFS"/>
</dbReference>
<dbReference type="PANTHER" id="PTHR23502">
    <property type="entry name" value="MAJOR FACILITATOR SUPERFAMILY"/>
    <property type="match status" value="1"/>
</dbReference>
<feature type="transmembrane region" description="Helical" evidence="6">
    <location>
        <begin position="429"/>
        <end position="449"/>
    </location>
</feature>
<proteinExistence type="predicted"/>
<dbReference type="InterPro" id="IPR020846">
    <property type="entry name" value="MFS_dom"/>
</dbReference>
<dbReference type="GeneID" id="37117544"/>
<sequence length="537" mass="58814">MHAPETTPHPHTSGLAGKTFTSVRRKDGGQEGDAVNGDQRSLSSGDREVNTRVKTTAQGIPLVPQPSDDPDDPLNWSAFTKHAALVVLAFESFLVKFSATLIAPDALELANEFGVHKSTATYIGSAPPILNAITSFFWIPLSHRIGRRPVLLIGNLIALASAIGVARSQTYAQALSCRMVMTLGGSVGLSIAPAAISDMFFLHDKGSRMGVNSMLLVVGPYIGGVAGGSIAYSQALGWRWSMYIAAILYAVQFIAQVCFVPETTYTRDENGTAVPNPSEQKQNTFLSLLKFRIPAVPQHETWAQTFRKPYKMFAYPTVVLPSFWFSVANMTEVGNTAGFALNFGKDSRWQFNLAQIGFCYFSGVIGAGLGEIFGGPLCDMLAKYSIRRGQEWKPERLLHLVWTGLITISAGLLLYGLELEYGNSWASALTGIGLFTFGQELLVTVLLTYMTDCYPDDAAEVAIVFQFFFAIQTFHVPFYLPQWLEGPGGPKVPYIVFAALPVVLYPFCIWVFTWKGEQIRNRGPLLFKDGEPQSEAI</sequence>
<keyword evidence="2 6" id="KW-0812">Transmembrane</keyword>
<evidence type="ECO:0000313" key="9">
    <source>
        <dbReference type="Proteomes" id="UP000246702"/>
    </source>
</evidence>
<keyword evidence="4 6" id="KW-0472">Membrane</keyword>
<dbReference type="Gene3D" id="1.20.1250.20">
    <property type="entry name" value="MFS general substrate transporter like domains"/>
    <property type="match status" value="1"/>
</dbReference>
<evidence type="ECO:0000256" key="6">
    <source>
        <dbReference type="SAM" id="Phobius"/>
    </source>
</evidence>
<evidence type="ECO:0000313" key="8">
    <source>
        <dbReference type="EMBL" id="PWY95040.1"/>
    </source>
</evidence>
<keyword evidence="3 6" id="KW-1133">Transmembrane helix</keyword>
<dbReference type="Pfam" id="PF07690">
    <property type="entry name" value="MFS_1"/>
    <property type="match status" value="1"/>
</dbReference>
<dbReference type="PROSITE" id="PS50850">
    <property type="entry name" value="MFS"/>
    <property type="match status" value="1"/>
</dbReference>
<feature type="transmembrane region" description="Helical" evidence="6">
    <location>
        <begin position="122"/>
        <end position="141"/>
    </location>
</feature>
<feature type="transmembrane region" description="Helical" evidence="6">
    <location>
        <begin position="312"/>
        <end position="331"/>
    </location>
</feature>
<feature type="transmembrane region" description="Helical" evidence="6">
    <location>
        <begin position="461"/>
        <end position="480"/>
    </location>
</feature>
<dbReference type="AlphaFoldDB" id="A0A317XEL4"/>
<reference evidence="8 9" key="1">
    <citation type="submission" date="2016-12" db="EMBL/GenBank/DDBJ databases">
        <title>The genomes of Aspergillus section Nigri reveals drivers in fungal speciation.</title>
        <authorList>
            <consortium name="DOE Joint Genome Institute"/>
            <person name="Vesth T.C."/>
            <person name="Nybo J."/>
            <person name="Theobald S."/>
            <person name="Brandl J."/>
            <person name="Frisvad J.C."/>
            <person name="Nielsen K.F."/>
            <person name="Lyhne E.K."/>
            <person name="Kogle M.E."/>
            <person name="Kuo A."/>
            <person name="Riley R."/>
            <person name="Clum A."/>
            <person name="Nolan M."/>
            <person name="Lipzen A."/>
            <person name="Salamov A."/>
            <person name="Henrissat B."/>
            <person name="Wiebenga A."/>
            <person name="De Vries R.P."/>
            <person name="Grigoriev I.V."/>
            <person name="Mortensen U.H."/>
            <person name="Andersen M.R."/>
            <person name="Baker S.E."/>
        </authorList>
    </citation>
    <scope>NUCLEOTIDE SEQUENCE [LARGE SCALE GENOMIC DNA]</scope>
    <source>
        <strain evidence="8 9">CBS 115572</strain>
    </source>
</reference>
<evidence type="ECO:0000256" key="5">
    <source>
        <dbReference type="SAM" id="MobiDB-lite"/>
    </source>
</evidence>
<feature type="transmembrane region" description="Helical" evidence="6">
    <location>
        <begin position="179"/>
        <end position="202"/>
    </location>
</feature>
<dbReference type="Proteomes" id="UP000246702">
    <property type="component" value="Unassembled WGS sequence"/>
</dbReference>
<comment type="caution">
    <text evidence="8">The sequence shown here is derived from an EMBL/GenBank/DDBJ whole genome shotgun (WGS) entry which is preliminary data.</text>
</comment>
<evidence type="ECO:0000256" key="3">
    <source>
        <dbReference type="ARBA" id="ARBA00022989"/>
    </source>
</evidence>
<dbReference type="GO" id="GO:0005886">
    <property type="term" value="C:plasma membrane"/>
    <property type="evidence" value="ECO:0007669"/>
    <property type="project" value="TreeGrafter"/>
</dbReference>
<dbReference type="GO" id="GO:0022857">
    <property type="term" value="F:transmembrane transporter activity"/>
    <property type="evidence" value="ECO:0007669"/>
    <property type="project" value="InterPro"/>
</dbReference>
<accession>A0A317XEL4</accession>
<feature type="transmembrane region" description="Helical" evidence="6">
    <location>
        <begin position="150"/>
        <end position="167"/>
    </location>
</feature>
<feature type="transmembrane region" description="Helical" evidence="6">
    <location>
        <begin position="397"/>
        <end position="417"/>
    </location>
</feature>
<evidence type="ECO:0000256" key="2">
    <source>
        <dbReference type="ARBA" id="ARBA00022692"/>
    </source>
</evidence>
<feature type="region of interest" description="Disordered" evidence="5">
    <location>
        <begin position="1"/>
        <end position="49"/>
    </location>
</feature>
<feature type="transmembrane region" description="Helical" evidence="6">
    <location>
        <begin position="492"/>
        <end position="512"/>
    </location>
</feature>
<evidence type="ECO:0000256" key="1">
    <source>
        <dbReference type="ARBA" id="ARBA00004141"/>
    </source>
</evidence>
<organism evidence="8 9">
    <name type="scientific">Aspergillus sclerotioniger CBS 115572</name>
    <dbReference type="NCBI Taxonomy" id="1450535"/>
    <lineage>
        <taxon>Eukaryota</taxon>
        <taxon>Fungi</taxon>
        <taxon>Dikarya</taxon>
        <taxon>Ascomycota</taxon>
        <taxon>Pezizomycotina</taxon>
        <taxon>Eurotiomycetes</taxon>
        <taxon>Eurotiomycetidae</taxon>
        <taxon>Eurotiales</taxon>
        <taxon>Aspergillaceae</taxon>
        <taxon>Aspergillus</taxon>
        <taxon>Aspergillus subgen. Circumdati</taxon>
    </lineage>
</organism>
<evidence type="ECO:0000259" key="7">
    <source>
        <dbReference type="PROSITE" id="PS50850"/>
    </source>
</evidence>
<dbReference type="OrthoDB" id="2585655at2759"/>
<feature type="transmembrane region" description="Helical" evidence="6">
    <location>
        <begin position="83"/>
        <end position="102"/>
    </location>
</feature>
<feature type="transmembrane region" description="Helical" evidence="6">
    <location>
        <begin position="351"/>
        <end position="377"/>
    </location>
</feature>
<feature type="domain" description="Major facilitator superfamily (MFS) profile" evidence="7">
    <location>
        <begin position="84"/>
        <end position="537"/>
    </location>
</feature>
<feature type="transmembrane region" description="Helical" evidence="6">
    <location>
        <begin position="214"/>
        <end position="234"/>
    </location>
</feature>
<dbReference type="SUPFAM" id="SSF103473">
    <property type="entry name" value="MFS general substrate transporter"/>
    <property type="match status" value="1"/>
</dbReference>
<dbReference type="RefSeq" id="XP_025471801.1">
    <property type="nucleotide sequence ID" value="XM_025615401.1"/>
</dbReference>
<dbReference type="STRING" id="1450535.A0A317XEL4"/>
<dbReference type="EMBL" id="MSFK01000003">
    <property type="protein sequence ID" value="PWY95040.1"/>
    <property type="molecule type" value="Genomic_DNA"/>
</dbReference>
<comment type="subcellular location">
    <subcellularLocation>
        <location evidence="1">Membrane</location>
        <topology evidence="1">Multi-pass membrane protein</topology>
    </subcellularLocation>
</comment>